<name>A0A140L7M6_9FIRM</name>
<dbReference type="AlphaFoldDB" id="A0A140L7M6"/>
<proteinExistence type="inferred from homology"/>
<evidence type="ECO:0000313" key="4">
    <source>
        <dbReference type="Proteomes" id="UP000070427"/>
    </source>
</evidence>
<dbReference type="STRING" id="520764.AN618_15820"/>
<dbReference type="Gene3D" id="2.30.110.10">
    <property type="entry name" value="Electron Transport, Fmn-binding Protein, Chain A"/>
    <property type="match status" value="1"/>
</dbReference>
<dbReference type="Pfam" id="PF01613">
    <property type="entry name" value="Flavin_Reduct"/>
    <property type="match status" value="1"/>
</dbReference>
<feature type="domain" description="Flavin reductase like" evidence="2">
    <location>
        <begin position="24"/>
        <end position="169"/>
    </location>
</feature>
<dbReference type="InterPro" id="IPR012349">
    <property type="entry name" value="Split_barrel_FMN-bd"/>
</dbReference>
<reference evidence="3 4" key="1">
    <citation type="submission" date="2015-12" db="EMBL/GenBank/DDBJ databases">
        <title>Draft genome sequnece of Fervidicola ferrireducens strain Y170.</title>
        <authorList>
            <person name="Patel B.K."/>
        </authorList>
    </citation>
    <scope>NUCLEOTIDE SEQUENCE [LARGE SCALE GENOMIC DNA]</scope>
    <source>
        <strain evidence="3 4">Y170</strain>
    </source>
</reference>
<dbReference type="Proteomes" id="UP000070427">
    <property type="component" value="Unassembled WGS sequence"/>
</dbReference>
<evidence type="ECO:0000256" key="1">
    <source>
        <dbReference type="ARBA" id="ARBA00038054"/>
    </source>
</evidence>
<dbReference type="EMBL" id="LOED01000019">
    <property type="protein sequence ID" value="KXG76551.1"/>
    <property type="molecule type" value="Genomic_DNA"/>
</dbReference>
<dbReference type="RefSeq" id="WP_066353701.1">
    <property type="nucleotide sequence ID" value="NZ_LOED01000019.1"/>
</dbReference>
<dbReference type="PANTHER" id="PTHR43567">
    <property type="entry name" value="FLAVOREDOXIN-RELATED-RELATED"/>
    <property type="match status" value="1"/>
</dbReference>
<organism evidence="3 4">
    <name type="scientific">Fervidicola ferrireducens</name>
    <dbReference type="NCBI Taxonomy" id="520764"/>
    <lineage>
        <taxon>Bacteria</taxon>
        <taxon>Bacillati</taxon>
        <taxon>Bacillota</taxon>
        <taxon>Clostridia</taxon>
        <taxon>Thermosediminibacterales</taxon>
        <taxon>Thermosediminibacteraceae</taxon>
        <taxon>Fervidicola</taxon>
    </lineage>
</organism>
<dbReference type="InterPro" id="IPR052174">
    <property type="entry name" value="Flavoredoxin"/>
</dbReference>
<sequence>MYKNVSIEDVAGKLVEQLKKGAFLTVKSGDRVNTMTIAWGTLGYMWQKYVFMAMVRQSRYTFELMENAASFTVSLPLKGQLKEALSFCGTKSGRDVDKFEECGLSLLPAEKVETPVIDGCDLYLECKIIYKSPMHPEQLHEQTKRLFYGNDDYHVLYFGEIVAARMKEEA</sequence>
<comment type="similarity">
    <text evidence="1">Belongs to the flavoredoxin family.</text>
</comment>
<dbReference type="InterPro" id="IPR002563">
    <property type="entry name" value="Flavin_Rdtase-like_dom"/>
</dbReference>
<evidence type="ECO:0000313" key="3">
    <source>
        <dbReference type="EMBL" id="KXG76551.1"/>
    </source>
</evidence>
<dbReference type="InParanoid" id="A0A140L7M6"/>
<dbReference type="SUPFAM" id="SSF50475">
    <property type="entry name" value="FMN-binding split barrel"/>
    <property type="match status" value="1"/>
</dbReference>
<comment type="caution">
    <text evidence="3">The sequence shown here is derived from an EMBL/GenBank/DDBJ whole genome shotgun (WGS) entry which is preliminary data.</text>
</comment>
<dbReference type="OrthoDB" id="9791490at2"/>
<protein>
    <submittedName>
        <fullName evidence="3">Flavoredoxin</fullName>
    </submittedName>
</protein>
<keyword evidence="4" id="KW-1185">Reference proteome</keyword>
<gene>
    <name evidence="3" type="primary">flr</name>
    <name evidence="3" type="ORF">AN618_15820</name>
</gene>
<dbReference type="PATRIC" id="fig|520764.3.peg.1700"/>
<accession>A0A140L7M6</accession>
<dbReference type="GO" id="GO:0016646">
    <property type="term" value="F:oxidoreductase activity, acting on the CH-NH group of donors, NAD or NADP as acceptor"/>
    <property type="evidence" value="ECO:0007669"/>
    <property type="project" value="UniProtKB-ARBA"/>
</dbReference>
<dbReference type="PANTHER" id="PTHR43567:SF5">
    <property type="entry name" value="HYPOTHETICAL CYTOSOLIC PROTEIN"/>
    <property type="match status" value="1"/>
</dbReference>
<dbReference type="GO" id="GO:0010181">
    <property type="term" value="F:FMN binding"/>
    <property type="evidence" value="ECO:0007669"/>
    <property type="project" value="InterPro"/>
</dbReference>
<evidence type="ECO:0000259" key="2">
    <source>
        <dbReference type="Pfam" id="PF01613"/>
    </source>
</evidence>